<proteinExistence type="predicted"/>
<dbReference type="Pfam" id="PF07603">
    <property type="entry name" value="Lcl_C"/>
    <property type="match status" value="1"/>
</dbReference>
<dbReference type="EMBL" id="UGOG01000001">
    <property type="protein sequence ID" value="STX62565.1"/>
    <property type="molecule type" value="Genomic_DNA"/>
</dbReference>
<feature type="domain" description="Lcl C-terminal" evidence="2">
    <location>
        <begin position="336"/>
        <end position="431"/>
    </location>
</feature>
<evidence type="ECO:0000313" key="5">
    <source>
        <dbReference type="Proteomes" id="UP000054985"/>
    </source>
</evidence>
<evidence type="ECO:0000256" key="1">
    <source>
        <dbReference type="SAM" id="SignalP"/>
    </source>
</evidence>
<evidence type="ECO:0000313" key="3">
    <source>
        <dbReference type="EMBL" id="KTD32470.1"/>
    </source>
</evidence>
<reference evidence="3 5" key="1">
    <citation type="submission" date="2015-11" db="EMBL/GenBank/DDBJ databases">
        <title>Genomic analysis of 38 Legionella species identifies large and diverse effector repertoires.</title>
        <authorList>
            <person name="Burstein D."/>
            <person name="Amaro F."/>
            <person name="Zusman T."/>
            <person name="Lifshitz Z."/>
            <person name="Cohen O."/>
            <person name="Gilbert J.A."/>
            <person name="Pupko T."/>
            <person name="Shuman H.A."/>
            <person name="Segal G."/>
        </authorList>
    </citation>
    <scope>NUCLEOTIDE SEQUENCE [LARGE SCALE GENOMIC DNA]</scope>
    <source>
        <strain evidence="3 5">ATCC 43877</strain>
    </source>
</reference>
<dbReference type="OrthoDB" id="5636215at2"/>
<dbReference type="Proteomes" id="UP000254040">
    <property type="component" value="Unassembled WGS sequence"/>
</dbReference>
<dbReference type="STRING" id="39962.Lmor_2408"/>
<keyword evidence="1" id="KW-0732">Signal</keyword>
<gene>
    <name evidence="3" type="ORF">Lmor_2408</name>
    <name evidence="4" type="ORF">NCTC12239_01500</name>
</gene>
<evidence type="ECO:0000259" key="2">
    <source>
        <dbReference type="Pfam" id="PF07603"/>
    </source>
</evidence>
<keyword evidence="4" id="KW-0812">Transmembrane</keyword>
<feature type="signal peptide" evidence="1">
    <location>
        <begin position="1"/>
        <end position="28"/>
    </location>
</feature>
<dbReference type="Proteomes" id="UP000054985">
    <property type="component" value="Unassembled WGS sequence"/>
</dbReference>
<dbReference type="EMBL" id="LNYN01000029">
    <property type="protein sequence ID" value="KTD32470.1"/>
    <property type="molecule type" value="Genomic_DNA"/>
</dbReference>
<evidence type="ECO:0000313" key="6">
    <source>
        <dbReference type="Proteomes" id="UP000254040"/>
    </source>
</evidence>
<evidence type="ECO:0000313" key="4">
    <source>
        <dbReference type="EMBL" id="STX62565.1"/>
    </source>
</evidence>
<keyword evidence="4" id="KW-0472">Membrane</keyword>
<feature type="chain" id="PRO_5017003529" evidence="1">
    <location>
        <begin position="29"/>
        <end position="435"/>
    </location>
</feature>
<dbReference type="AlphaFoldDB" id="A0A378JV32"/>
<dbReference type="InterPro" id="IPR011460">
    <property type="entry name" value="Lcl_C"/>
</dbReference>
<organism evidence="4 6">
    <name type="scientific">Legionella moravica</name>
    <dbReference type="NCBI Taxonomy" id="39962"/>
    <lineage>
        <taxon>Bacteria</taxon>
        <taxon>Pseudomonadati</taxon>
        <taxon>Pseudomonadota</taxon>
        <taxon>Gammaproteobacteria</taxon>
        <taxon>Legionellales</taxon>
        <taxon>Legionellaceae</taxon>
        <taxon>Legionella</taxon>
    </lineage>
</organism>
<reference evidence="4 6" key="2">
    <citation type="submission" date="2018-06" db="EMBL/GenBank/DDBJ databases">
        <authorList>
            <consortium name="Pathogen Informatics"/>
            <person name="Doyle S."/>
        </authorList>
    </citation>
    <scope>NUCLEOTIDE SEQUENCE [LARGE SCALE GENOMIC DNA]</scope>
    <source>
        <strain evidence="4 6">NCTC12239</strain>
    </source>
</reference>
<protein>
    <submittedName>
        <fullName evidence="4">Transmembrane protein (Fibronectin III domain and Gp5 C-terminal repeat)</fullName>
    </submittedName>
</protein>
<name>A0A378JV32_9GAMM</name>
<dbReference type="RefSeq" id="WP_028383408.1">
    <property type="nucleotide sequence ID" value="NZ_CAAAJG010000043.1"/>
</dbReference>
<keyword evidence="5" id="KW-1185">Reference proteome</keyword>
<accession>A0A378JV32</accession>
<sequence length="435" mass="46225">MQSNKRIFFRYVLISTLFSMLIYSSVQAAGPLWSFVPQTPTDIAIMPGNNAQVTYTVYNQTSRERILELKPVAGISQISSCYLPAKGMCTLILNVNGSALEGDVLGGPTMCQLGNYLQCYQPSATNILHIRLITAANQTTLSPLTQNLALSINNPGADPALTGNARSIRIVNTGSLPANNVRVSTSGFPTGTVITHNSCIGTLNVAASCDITITPGSTASPDNNANACTTSPGTEPVPTTVTVSADNAPSTNINVSVLGYGCIYQGGFLFSVDDSTPASGSIGGKVAALTDEEEGPNNAAIFWSMVLNATFADSLTNGLANTNILENPVGQYPAAQKCLNKSSQGFSDWYLPAICELGRYVGIGVDAGCGLTNPNLYSTLYLNNLAGFTQIYYWSSSEYSSNTDNVWFQFFSNGRQNTLVKNNALPVRCVRIFTP</sequence>